<dbReference type="EMBL" id="JAUSUV010000003">
    <property type="protein sequence ID" value="MDQ0416592.1"/>
    <property type="molecule type" value="Genomic_DNA"/>
</dbReference>
<dbReference type="AlphaFoldDB" id="A0AAJ1WPJ5"/>
<organism evidence="1 2">
    <name type="scientific">Croceifilum oryzae</name>
    <dbReference type="NCBI Taxonomy" id="1553429"/>
    <lineage>
        <taxon>Bacteria</taxon>
        <taxon>Bacillati</taxon>
        <taxon>Bacillota</taxon>
        <taxon>Bacilli</taxon>
        <taxon>Bacillales</taxon>
        <taxon>Thermoactinomycetaceae</taxon>
        <taxon>Croceifilum</taxon>
    </lineage>
</organism>
<dbReference type="RefSeq" id="WP_307251201.1">
    <property type="nucleotide sequence ID" value="NZ_JAUSUV010000003.1"/>
</dbReference>
<gene>
    <name evidence="1" type="ORF">J2Z48_000759</name>
</gene>
<proteinExistence type="predicted"/>
<reference evidence="1 2" key="1">
    <citation type="submission" date="2023-07" db="EMBL/GenBank/DDBJ databases">
        <title>Genomic Encyclopedia of Type Strains, Phase IV (KMG-IV): sequencing the most valuable type-strain genomes for metagenomic binning, comparative biology and taxonomic classification.</title>
        <authorList>
            <person name="Goeker M."/>
        </authorList>
    </citation>
    <scope>NUCLEOTIDE SEQUENCE [LARGE SCALE GENOMIC DNA]</scope>
    <source>
        <strain evidence="1 2">DSM 46876</strain>
    </source>
</reference>
<protein>
    <submittedName>
        <fullName evidence="1">Uncharacterized protein</fullName>
    </submittedName>
</protein>
<sequence>MNEIRFWYSTTERTLHVLHIKSQTKKKITSPKKIQKFLDVYGLSLQDCVGVFEAWDKLRLFSRHRFFGWRAV</sequence>
<dbReference type="Proteomes" id="UP001238450">
    <property type="component" value="Unassembled WGS sequence"/>
</dbReference>
<evidence type="ECO:0000313" key="1">
    <source>
        <dbReference type="EMBL" id="MDQ0416592.1"/>
    </source>
</evidence>
<evidence type="ECO:0000313" key="2">
    <source>
        <dbReference type="Proteomes" id="UP001238450"/>
    </source>
</evidence>
<keyword evidence="2" id="KW-1185">Reference proteome</keyword>
<comment type="caution">
    <text evidence="1">The sequence shown here is derived from an EMBL/GenBank/DDBJ whole genome shotgun (WGS) entry which is preliminary data.</text>
</comment>
<accession>A0AAJ1WPJ5</accession>
<name>A0AAJ1WPJ5_9BACL</name>